<dbReference type="PANTHER" id="PTHR46025:SF3">
    <property type="entry name" value="XYLOSYLTRANSFERASE OXT"/>
    <property type="match status" value="1"/>
</dbReference>
<dbReference type="GO" id="GO:0016020">
    <property type="term" value="C:membrane"/>
    <property type="evidence" value="ECO:0007669"/>
    <property type="project" value="InterPro"/>
</dbReference>
<evidence type="ECO:0000256" key="1">
    <source>
        <dbReference type="ARBA" id="ARBA00004323"/>
    </source>
</evidence>
<dbReference type="GO" id="GO:0015012">
    <property type="term" value="P:heparan sulfate proteoglycan biosynthetic process"/>
    <property type="evidence" value="ECO:0007669"/>
    <property type="project" value="TreeGrafter"/>
</dbReference>
<keyword evidence="5" id="KW-0812">Transmembrane</keyword>
<keyword evidence="11" id="KW-0472">Membrane</keyword>
<dbReference type="Pfam" id="PF02485">
    <property type="entry name" value="Branch"/>
    <property type="match status" value="1"/>
</dbReference>
<comment type="subcellular location">
    <subcellularLocation>
        <location evidence="2">Endoplasmic reticulum membrane</location>
        <topology evidence="2">Single-pass type II membrane protein</topology>
    </subcellularLocation>
    <subcellularLocation>
        <location evidence="1">Golgi apparatus membrane</location>
        <topology evidence="1">Single-pass type II membrane protein</topology>
    </subcellularLocation>
</comment>
<dbReference type="STRING" id="871652.SAMN04515673_102107"/>
<evidence type="ECO:0000313" key="17">
    <source>
        <dbReference type="Proteomes" id="UP000199302"/>
    </source>
</evidence>
<evidence type="ECO:0000256" key="9">
    <source>
        <dbReference type="ARBA" id="ARBA00022989"/>
    </source>
</evidence>
<dbReference type="OrthoDB" id="7943907at2"/>
<proteinExistence type="predicted"/>
<evidence type="ECO:0000313" key="16">
    <source>
        <dbReference type="EMBL" id="SFR00197.1"/>
    </source>
</evidence>
<accession>A0A1I6D4F9</accession>
<dbReference type="GO" id="GO:0030158">
    <property type="term" value="F:protein xylosyltransferase activity"/>
    <property type="evidence" value="ECO:0007669"/>
    <property type="project" value="InterPro"/>
</dbReference>
<dbReference type="AlphaFoldDB" id="A0A1I6D4F9"/>
<evidence type="ECO:0000259" key="15">
    <source>
        <dbReference type="Pfam" id="PF19349"/>
    </source>
</evidence>
<keyword evidence="7" id="KW-0256">Endoplasmic reticulum</keyword>
<sequence>MSVGFVMLVHGDVARAGQVARHLAAQGAPVVIHLDKRMSEAEIAPLRRRLTGMERVVFSERHACEWGSWGLTRATQEAAALLLRRFAGVDRVFLTSGACMPLRPVAELEAFLKDHPDTDFIESASTADVPWAVGGLHDERFKFFFPVSWKKRRGLFDAAVRLQRRLGLRRTLPDGLVPHMGSQWWCLTRETLTRILTDPRRERFDRFFRWVWIPDESYFQSLARRHARKLQSRSLTLTKFDFQGKPHIFYDDHFELLRDSGFFFARKIWPGAEALYARFLSAKPPLARPERESPGRVARVFDRARARRTEGRPGLYMQSSFPHGFLNAQKTPGPYAVFSGFDDVFPEFQDWAARSAGQHAHGHLFAPNRAEFAGGGRVYDGALSDNARLRDYNPKAFLTNVLWNAQERPHSFLHGPEDKQDIADFFAQDARAHVFVITGAWAISLCATGQTAQELRTQAAWLQKTEARFLDRLHNRDTQAQIHIWTLAEFLARPMDRLQGVLEDIATPQLRRLTEVPRLADLSRLPQFLQDLKNMGMHPYLTGDFAEGMAEVVTDAERITAAGNG</sequence>
<keyword evidence="6" id="KW-0479">Metal-binding</keyword>
<keyword evidence="3" id="KW-0328">Glycosyltransferase</keyword>
<dbReference type="EMBL" id="FOYI01000002">
    <property type="protein sequence ID" value="SFR00197.1"/>
    <property type="molecule type" value="Genomic_DNA"/>
</dbReference>
<evidence type="ECO:0000256" key="11">
    <source>
        <dbReference type="ARBA" id="ARBA00023136"/>
    </source>
</evidence>
<dbReference type="Proteomes" id="UP000199302">
    <property type="component" value="Unassembled WGS sequence"/>
</dbReference>
<evidence type="ECO:0000256" key="3">
    <source>
        <dbReference type="ARBA" id="ARBA00022676"/>
    </source>
</evidence>
<evidence type="ECO:0000256" key="12">
    <source>
        <dbReference type="ARBA" id="ARBA00023157"/>
    </source>
</evidence>
<gene>
    <name evidence="16" type="ORF">SAMN04515673_102107</name>
</gene>
<dbReference type="GO" id="GO:0046872">
    <property type="term" value="F:metal ion binding"/>
    <property type="evidence" value="ECO:0007669"/>
    <property type="project" value="UniProtKB-KW"/>
</dbReference>
<dbReference type="GO" id="GO:0050650">
    <property type="term" value="P:chondroitin sulfate proteoglycan biosynthetic process"/>
    <property type="evidence" value="ECO:0007669"/>
    <property type="project" value="TreeGrafter"/>
</dbReference>
<dbReference type="InterPro" id="IPR003406">
    <property type="entry name" value="Glyco_trans_14"/>
</dbReference>
<evidence type="ECO:0000256" key="2">
    <source>
        <dbReference type="ARBA" id="ARBA00004648"/>
    </source>
</evidence>
<protein>
    <recommendedName>
        <fullName evidence="14">Peptide O-xylosyltransferase</fullName>
    </recommendedName>
</protein>
<keyword evidence="8" id="KW-0735">Signal-anchor</keyword>
<evidence type="ECO:0000256" key="10">
    <source>
        <dbReference type="ARBA" id="ARBA00023034"/>
    </source>
</evidence>
<dbReference type="PANTHER" id="PTHR46025">
    <property type="entry name" value="XYLOSYLTRANSFERASE OXT"/>
    <property type="match status" value="1"/>
</dbReference>
<evidence type="ECO:0000256" key="4">
    <source>
        <dbReference type="ARBA" id="ARBA00022679"/>
    </source>
</evidence>
<evidence type="ECO:0000256" key="13">
    <source>
        <dbReference type="ARBA" id="ARBA00023180"/>
    </source>
</evidence>
<dbReference type="RefSeq" id="WP_092076681.1">
    <property type="nucleotide sequence ID" value="NZ_FOYI01000002.1"/>
</dbReference>
<reference evidence="16 17" key="1">
    <citation type="submission" date="2016-10" db="EMBL/GenBank/DDBJ databases">
        <authorList>
            <person name="de Groot N.N."/>
        </authorList>
    </citation>
    <scope>NUCLEOTIDE SEQUENCE [LARGE SCALE GENOMIC DNA]</scope>
    <source>
        <strain evidence="17">KMM 9023,NRIC 0796,JCM 17311,KCTC 23692</strain>
    </source>
</reference>
<evidence type="ECO:0000256" key="5">
    <source>
        <dbReference type="ARBA" id="ARBA00022692"/>
    </source>
</evidence>
<keyword evidence="9" id="KW-1133">Transmembrane helix</keyword>
<keyword evidence="12" id="KW-1015">Disulfide bond</keyword>
<name>A0A1I6D4F9_9RHOB</name>
<keyword evidence="10" id="KW-0333">Golgi apparatus</keyword>
<dbReference type="Pfam" id="PF19349">
    <property type="entry name" value="DUF5927"/>
    <property type="match status" value="1"/>
</dbReference>
<feature type="domain" description="DUF5927" evidence="15">
    <location>
        <begin position="266"/>
        <end position="553"/>
    </location>
</feature>
<evidence type="ECO:0000256" key="8">
    <source>
        <dbReference type="ARBA" id="ARBA00022968"/>
    </source>
</evidence>
<keyword evidence="13" id="KW-0325">Glycoprotein</keyword>
<dbReference type="InterPro" id="IPR043538">
    <property type="entry name" value="XYLT"/>
</dbReference>
<dbReference type="InterPro" id="IPR045971">
    <property type="entry name" value="DUF5927"/>
</dbReference>
<evidence type="ECO:0000256" key="6">
    <source>
        <dbReference type="ARBA" id="ARBA00022723"/>
    </source>
</evidence>
<evidence type="ECO:0000256" key="7">
    <source>
        <dbReference type="ARBA" id="ARBA00022824"/>
    </source>
</evidence>
<evidence type="ECO:0000256" key="14">
    <source>
        <dbReference type="ARBA" id="ARBA00042865"/>
    </source>
</evidence>
<keyword evidence="4" id="KW-0808">Transferase</keyword>
<organism evidence="16 17">
    <name type="scientific">Poseidonocella sedimentorum</name>
    <dbReference type="NCBI Taxonomy" id="871652"/>
    <lineage>
        <taxon>Bacteria</taxon>
        <taxon>Pseudomonadati</taxon>
        <taxon>Pseudomonadota</taxon>
        <taxon>Alphaproteobacteria</taxon>
        <taxon>Rhodobacterales</taxon>
        <taxon>Roseobacteraceae</taxon>
        <taxon>Poseidonocella</taxon>
    </lineage>
</organism>
<keyword evidence="17" id="KW-1185">Reference proteome</keyword>